<evidence type="ECO:0000256" key="5">
    <source>
        <dbReference type="ARBA" id="ARBA00023274"/>
    </source>
</evidence>
<dbReference type="NCBIfam" id="NF004363">
    <property type="entry name" value="PRK05738.2-4"/>
    <property type="match status" value="1"/>
</dbReference>
<dbReference type="FunFam" id="3.30.70.330:FF:000001">
    <property type="entry name" value="50S ribosomal protein L23"/>
    <property type="match status" value="1"/>
</dbReference>
<dbReference type="HAMAP" id="MF_01369_B">
    <property type="entry name" value="Ribosomal_uL23_B"/>
    <property type="match status" value="1"/>
</dbReference>
<dbReference type="GO" id="GO:0003735">
    <property type="term" value="F:structural constituent of ribosome"/>
    <property type="evidence" value="ECO:0007669"/>
    <property type="project" value="InterPro"/>
</dbReference>
<dbReference type="GO" id="GO:0019843">
    <property type="term" value="F:rRNA binding"/>
    <property type="evidence" value="ECO:0007669"/>
    <property type="project" value="UniProtKB-KW"/>
</dbReference>
<dbReference type="GO" id="GO:0005840">
    <property type="term" value="C:ribosome"/>
    <property type="evidence" value="ECO:0007669"/>
    <property type="project" value="UniProtKB-KW"/>
</dbReference>
<comment type="similarity">
    <text evidence="1">Belongs to the universal ribosomal protein uL23 family.</text>
</comment>
<evidence type="ECO:0000256" key="4">
    <source>
        <dbReference type="ARBA" id="ARBA00022980"/>
    </source>
</evidence>
<gene>
    <name evidence="6" type="ORF">MNBD_NITROSPINAE05-1412</name>
</gene>
<evidence type="ECO:0000256" key="1">
    <source>
        <dbReference type="ARBA" id="ARBA00006700"/>
    </source>
</evidence>
<dbReference type="NCBIfam" id="NF004359">
    <property type="entry name" value="PRK05738.1-3"/>
    <property type="match status" value="1"/>
</dbReference>
<dbReference type="GO" id="GO:1990904">
    <property type="term" value="C:ribonucleoprotein complex"/>
    <property type="evidence" value="ECO:0007669"/>
    <property type="project" value="UniProtKB-KW"/>
</dbReference>
<keyword evidence="3" id="KW-0694">RNA-binding</keyword>
<dbReference type="Pfam" id="PF00276">
    <property type="entry name" value="Ribosomal_L23"/>
    <property type="match status" value="1"/>
</dbReference>
<keyword evidence="4 6" id="KW-0689">Ribosomal protein</keyword>
<dbReference type="EMBL" id="UOGG01000080">
    <property type="protein sequence ID" value="VAX29299.1"/>
    <property type="molecule type" value="Genomic_DNA"/>
</dbReference>
<dbReference type="Gene3D" id="3.30.70.330">
    <property type="match status" value="1"/>
</dbReference>
<proteinExistence type="inferred from homology"/>
<dbReference type="InterPro" id="IPR012678">
    <property type="entry name" value="Ribosomal_uL23/eL15/eS24_sf"/>
</dbReference>
<name>A0A3B1CGE1_9ZZZZ</name>
<evidence type="ECO:0000256" key="2">
    <source>
        <dbReference type="ARBA" id="ARBA00022730"/>
    </source>
</evidence>
<evidence type="ECO:0000256" key="3">
    <source>
        <dbReference type="ARBA" id="ARBA00022884"/>
    </source>
</evidence>
<dbReference type="InterPro" id="IPR013025">
    <property type="entry name" value="Ribosomal_uL23-like"/>
</dbReference>
<dbReference type="GO" id="GO:0006412">
    <property type="term" value="P:translation"/>
    <property type="evidence" value="ECO:0007669"/>
    <property type="project" value="InterPro"/>
</dbReference>
<reference evidence="6" key="1">
    <citation type="submission" date="2018-06" db="EMBL/GenBank/DDBJ databases">
        <authorList>
            <person name="Zhirakovskaya E."/>
        </authorList>
    </citation>
    <scope>NUCLEOTIDE SEQUENCE</scope>
</reference>
<dbReference type="InterPro" id="IPR012677">
    <property type="entry name" value="Nucleotide-bd_a/b_plait_sf"/>
</dbReference>
<dbReference type="NCBIfam" id="NF004366">
    <property type="entry name" value="PRK05738.3-2"/>
    <property type="match status" value="1"/>
</dbReference>
<evidence type="ECO:0000313" key="6">
    <source>
        <dbReference type="EMBL" id="VAX29299.1"/>
    </source>
</evidence>
<accession>A0A3B1CGE1</accession>
<dbReference type="PANTHER" id="PTHR11620">
    <property type="entry name" value="60S RIBOSOMAL PROTEIN L23A"/>
    <property type="match status" value="1"/>
</dbReference>
<protein>
    <submittedName>
        <fullName evidence="6">LSU ribosomal protein L23p (L23Ae)</fullName>
    </submittedName>
</protein>
<organism evidence="6">
    <name type="scientific">hydrothermal vent metagenome</name>
    <dbReference type="NCBI Taxonomy" id="652676"/>
    <lineage>
        <taxon>unclassified sequences</taxon>
        <taxon>metagenomes</taxon>
        <taxon>ecological metagenomes</taxon>
    </lineage>
</organism>
<keyword evidence="2" id="KW-0699">rRNA-binding</keyword>
<keyword evidence="5" id="KW-0687">Ribonucleoprotein</keyword>
<dbReference type="SUPFAM" id="SSF54189">
    <property type="entry name" value="Ribosomal proteins S24e, L23 and L15e"/>
    <property type="match status" value="1"/>
</dbReference>
<dbReference type="AlphaFoldDB" id="A0A3B1CGE1"/>
<sequence length="95" mass="10667">MDAFHIIKKPLVTEKSTALQEDGNWLAFQVHPDANKIEIKAAVEKVFNVTVLQVNTLNVQGKTKRFGKNVGVSKGWKKAMLRLKDGDKIEMFEGV</sequence>